<evidence type="ECO:0000313" key="1">
    <source>
        <dbReference type="EMBL" id="EKG16293.1"/>
    </source>
</evidence>
<dbReference type="InParanoid" id="K2RNI5"/>
<proteinExistence type="predicted"/>
<dbReference type="HOGENOM" id="CLU_2184466_0_0_1"/>
<dbReference type="EMBL" id="AHHD01000279">
    <property type="protein sequence ID" value="EKG16293.1"/>
    <property type="molecule type" value="Genomic_DNA"/>
</dbReference>
<dbReference type="Proteomes" id="UP000007129">
    <property type="component" value="Unassembled WGS sequence"/>
</dbReference>
<organism evidence="1 2">
    <name type="scientific">Macrophomina phaseolina (strain MS6)</name>
    <name type="common">Charcoal rot fungus</name>
    <dbReference type="NCBI Taxonomy" id="1126212"/>
    <lineage>
        <taxon>Eukaryota</taxon>
        <taxon>Fungi</taxon>
        <taxon>Dikarya</taxon>
        <taxon>Ascomycota</taxon>
        <taxon>Pezizomycotina</taxon>
        <taxon>Dothideomycetes</taxon>
        <taxon>Dothideomycetes incertae sedis</taxon>
        <taxon>Botryosphaeriales</taxon>
        <taxon>Botryosphaeriaceae</taxon>
        <taxon>Macrophomina</taxon>
    </lineage>
</organism>
<gene>
    <name evidence="1" type="ORF">MPH_06502</name>
</gene>
<sequence length="109" mass="12132">MAAVVEDRKLAPEAGAIPDAADTRLAVRLRQDLRSIAWAIATKISSSVSMDMAILSRMTGRLLLLLLLRSLSSSEEEMDKALWPFRSRFDILLVSAQEEIRVSWLVGYA</sequence>
<reference evidence="1 2" key="1">
    <citation type="journal article" date="2012" name="BMC Genomics">
        <title>Tools to kill: Genome of one of the most destructive plant pathogenic fungi Macrophomina phaseolina.</title>
        <authorList>
            <person name="Islam M.S."/>
            <person name="Haque M.S."/>
            <person name="Islam M.M."/>
            <person name="Emdad E.M."/>
            <person name="Halim A."/>
            <person name="Hossen Q.M.M."/>
            <person name="Hossain M.Z."/>
            <person name="Ahmed B."/>
            <person name="Rahim S."/>
            <person name="Rahman M.S."/>
            <person name="Alam M.M."/>
            <person name="Hou S."/>
            <person name="Wan X."/>
            <person name="Saito J.A."/>
            <person name="Alam M."/>
        </authorList>
    </citation>
    <scope>NUCLEOTIDE SEQUENCE [LARGE SCALE GENOMIC DNA]</scope>
    <source>
        <strain evidence="1 2">MS6</strain>
    </source>
</reference>
<name>K2RNI5_MACPH</name>
<protein>
    <submittedName>
        <fullName evidence="1">Uncharacterized protein</fullName>
    </submittedName>
</protein>
<evidence type="ECO:0000313" key="2">
    <source>
        <dbReference type="Proteomes" id="UP000007129"/>
    </source>
</evidence>
<comment type="caution">
    <text evidence="1">The sequence shown here is derived from an EMBL/GenBank/DDBJ whole genome shotgun (WGS) entry which is preliminary data.</text>
</comment>
<accession>K2RNI5</accession>
<dbReference type="AlphaFoldDB" id="K2RNI5"/>
<dbReference type="VEuPathDB" id="FungiDB:MPH_06502"/>